<organism evidence="4 5">
    <name type="scientific">Meloidogyne floridensis</name>
    <dbReference type="NCBI Taxonomy" id="298350"/>
    <lineage>
        <taxon>Eukaryota</taxon>
        <taxon>Metazoa</taxon>
        <taxon>Ecdysozoa</taxon>
        <taxon>Nematoda</taxon>
        <taxon>Chromadorea</taxon>
        <taxon>Rhabditida</taxon>
        <taxon>Tylenchina</taxon>
        <taxon>Tylenchomorpha</taxon>
        <taxon>Tylenchoidea</taxon>
        <taxon>Meloidogynidae</taxon>
        <taxon>Meloidogyninae</taxon>
        <taxon>Meloidogyne</taxon>
    </lineage>
</organism>
<dbReference type="EC" id="2.7.11.1" evidence="1"/>
<reference evidence="5" key="1">
    <citation type="submission" date="2022-11" db="UniProtKB">
        <authorList>
            <consortium name="WormBaseParasite"/>
        </authorList>
    </citation>
    <scope>IDENTIFICATION</scope>
</reference>
<feature type="region of interest" description="Disordered" evidence="2">
    <location>
        <begin position="1"/>
        <end position="34"/>
    </location>
</feature>
<evidence type="ECO:0000313" key="4">
    <source>
        <dbReference type="Proteomes" id="UP000887560"/>
    </source>
</evidence>
<dbReference type="Gene3D" id="1.10.510.10">
    <property type="entry name" value="Transferase(Phosphotransferase) domain 1"/>
    <property type="match status" value="1"/>
</dbReference>
<dbReference type="SUPFAM" id="SSF56112">
    <property type="entry name" value="Protein kinase-like (PK-like)"/>
    <property type="match status" value="1"/>
</dbReference>
<dbReference type="Pfam" id="PF01370">
    <property type="entry name" value="Epimerase"/>
    <property type="match status" value="1"/>
</dbReference>
<dbReference type="InterPro" id="IPR008271">
    <property type="entry name" value="Ser/Thr_kinase_AS"/>
</dbReference>
<dbReference type="InterPro" id="IPR011009">
    <property type="entry name" value="Kinase-like_dom_sf"/>
</dbReference>
<dbReference type="InterPro" id="IPR000719">
    <property type="entry name" value="Prot_kinase_dom"/>
</dbReference>
<dbReference type="GO" id="GO:0004674">
    <property type="term" value="F:protein serine/threonine kinase activity"/>
    <property type="evidence" value="ECO:0007669"/>
    <property type="project" value="UniProtKB-EC"/>
</dbReference>
<dbReference type="WBParaSite" id="scf7180000421640.g7452">
    <property type="protein sequence ID" value="scf7180000421640.g7452"/>
    <property type="gene ID" value="scf7180000421640.g7452"/>
</dbReference>
<accession>A0A915P031</accession>
<dbReference type="PROSITE" id="PS50011">
    <property type="entry name" value="PROTEIN_KINASE_DOM"/>
    <property type="match status" value="1"/>
</dbReference>
<dbReference type="PROSITE" id="PS00108">
    <property type="entry name" value="PROTEIN_KINASE_ST"/>
    <property type="match status" value="1"/>
</dbReference>
<dbReference type="SUPFAM" id="SSF51735">
    <property type="entry name" value="NAD(P)-binding Rossmann-fold domains"/>
    <property type="match status" value="1"/>
</dbReference>
<dbReference type="InterPro" id="IPR050235">
    <property type="entry name" value="CK1_Ser-Thr_kinase"/>
</dbReference>
<dbReference type="InterPro" id="IPR036291">
    <property type="entry name" value="NAD(P)-bd_dom_sf"/>
</dbReference>
<dbReference type="Pfam" id="PF00069">
    <property type="entry name" value="Pkinase"/>
    <property type="match status" value="1"/>
</dbReference>
<proteinExistence type="predicted"/>
<evidence type="ECO:0000256" key="1">
    <source>
        <dbReference type="ARBA" id="ARBA00012513"/>
    </source>
</evidence>
<sequence>MELVKVRPKQQERRPPVQNQQPDAPAQIENADEPKKAHVRIKGEMITCESQTYKVVDYLSKGTFSSVYKVVDNKDGSMFAVKEEQSKPNCQFKVLREIAVLEAVKGATENDQKRFAVLYSKCNLDNSMLFVMTLFGESLSSLKRKRKHRIFSLNTGLFCSLETLECLKALHILGYIHRDVKPSNFTIGLRQNNRHHSIFIIDFSMSKRMLCSDGKIISPRSNIRFKGTVKFAPLSMHLGKDSSFKEDLESWMYMVADMINKTKLPWSLEQDLGNIERHKQEVFANPYSLFKDQEFSEIRDIILYLKKLQYVDKLDYAWVRYSPFIPFSVKSAASYKNAEGTVLVTGAAGFIGSHTVLQLLEADYEVWH</sequence>
<evidence type="ECO:0000259" key="3">
    <source>
        <dbReference type="PROSITE" id="PS50011"/>
    </source>
</evidence>
<dbReference type="SMART" id="SM00220">
    <property type="entry name" value="S_TKc"/>
    <property type="match status" value="1"/>
</dbReference>
<feature type="domain" description="Protein kinase" evidence="3">
    <location>
        <begin position="53"/>
        <end position="325"/>
    </location>
</feature>
<dbReference type="Proteomes" id="UP000887560">
    <property type="component" value="Unplaced"/>
</dbReference>
<protein>
    <recommendedName>
        <fullName evidence="1">non-specific serine/threonine protein kinase</fullName>
        <ecNumber evidence="1">2.7.11.1</ecNumber>
    </recommendedName>
</protein>
<name>A0A915P031_9BILA</name>
<keyword evidence="4" id="KW-1185">Reference proteome</keyword>
<dbReference type="PANTHER" id="PTHR11909">
    <property type="entry name" value="CASEIN KINASE-RELATED"/>
    <property type="match status" value="1"/>
</dbReference>
<dbReference type="InterPro" id="IPR001509">
    <property type="entry name" value="Epimerase_deHydtase"/>
</dbReference>
<evidence type="ECO:0000313" key="5">
    <source>
        <dbReference type="WBParaSite" id="scf7180000421640.g7452"/>
    </source>
</evidence>
<dbReference type="AlphaFoldDB" id="A0A915P031"/>
<dbReference type="Gene3D" id="3.40.50.720">
    <property type="entry name" value="NAD(P)-binding Rossmann-like Domain"/>
    <property type="match status" value="1"/>
</dbReference>
<evidence type="ECO:0000256" key="2">
    <source>
        <dbReference type="SAM" id="MobiDB-lite"/>
    </source>
</evidence>
<dbReference type="GO" id="GO:0005524">
    <property type="term" value="F:ATP binding"/>
    <property type="evidence" value="ECO:0007669"/>
    <property type="project" value="InterPro"/>
</dbReference>